<dbReference type="EMBL" id="CP040098">
    <property type="protein sequence ID" value="QCQ20821.1"/>
    <property type="molecule type" value="Genomic_DNA"/>
</dbReference>
<evidence type="ECO:0000313" key="1">
    <source>
        <dbReference type="EMBL" id="QCQ20821.1"/>
    </source>
</evidence>
<gene>
    <name evidence="1" type="ORF">FDQ92_00560</name>
</gene>
<evidence type="ECO:0000313" key="2">
    <source>
        <dbReference type="Proteomes" id="UP000298602"/>
    </source>
</evidence>
<dbReference type="Proteomes" id="UP000298602">
    <property type="component" value="Chromosome"/>
</dbReference>
<dbReference type="SUPFAM" id="SSF50118">
    <property type="entry name" value="Cell growth inhibitor/plasmid maintenance toxic component"/>
    <property type="match status" value="1"/>
</dbReference>
<dbReference type="OrthoDB" id="9813449at2"/>
<protein>
    <recommendedName>
        <fullName evidence="3">Type II toxin-antitoxin system PemK/MazF family toxin</fullName>
    </recommendedName>
</protein>
<dbReference type="KEGG" id="dax:FDQ92_00560"/>
<evidence type="ECO:0008006" key="3">
    <source>
        <dbReference type="Google" id="ProtNLM"/>
    </source>
</evidence>
<proteinExistence type="predicted"/>
<accession>A0A4V1ER91</accession>
<dbReference type="AlphaFoldDB" id="A0A4V1ER91"/>
<keyword evidence="2" id="KW-1185">Reference proteome</keyword>
<reference evidence="1 2" key="1">
    <citation type="submission" date="2019-05" db="EMBL/GenBank/DDBJ databases">
        <title>The Complete Genome Sequence of the n-alkane-degrading Desulfoglaeba alkanexedens ALDC reveals multiple alkylsuccinate synthase gene clusters.</title>
        <authorList>
            <person name="Callaghan A.V."/>
            <person name="Davidova I.A."/>
            <person name="Duncan K.E."/>
            <person name="Morris B."/>
            <person name="McInerney M.J."/>
        </authorList>
    </citation>
    <scope>NUCLEOTIDE SEQUENCE [LARGE SCALE GENOMIC DNA]</scope>
    <source>
        <strain evidence="1 2">ALDC</strain>
    </source>
</reference>
<sequence>MSRFLGNIYKIKFPFTDLSGAKARPGMALSEPDPLGDMSFAFITTKETRSFGRSIDIPDGLLPYTSHLHLDKIFLLNEELILKKIARVPMEFLDLVLKELTSGFHYAFFSHNQTDEKLRCR</sequence>
<organism evidence="1 2">
    <name type="scientific">Desulfoglaeba alkanexedens ALDC</name>
    <dbReference type="NCBI Taxonomy" id="980445"/>
    <lineage>
        <taxon>Bacteria</taxon>
        <taxon>Pseudomonadati</taxon>
        <taxon>Thermodesulfobacteriota</taxon>
        <taxon>Syntrophobacteria</taxon>
        <taxon>Syntrophobacterales</taxon>
        <taxon>Syntrophobacteraceae</taxon>
        <taxon>Desulfoglaeba</taxon>
    </lineage>
</organism>
<name>A0A4V1ER91_9BACT</name>
<dbReference type="RefSeq" id="WP_137422791.1">
    <property type="nucleotide sequence ID" value="NZ_CP040098.1"/>
</dbReference>
<reference evidence="1 2" key="2">
    <citation type="submission" date="2019-05" db="EMBL/GenBank/DDBJ databases">
        <authorList>
            <person name="Suflita J.M."/>
            <person name="Marks C.R."/>
        </authorList>
    </citation>
    <scope>NUCLEOTIDE SEQUENCE [LARGE SCALE GENOMIC DNA]</scope>
    <source>
        <strain evidence="1 2">ALDC</strain>
    </source>
</reference>